<dbReference type="Proteomes" id="UP000247498">
    <property type="component" value="Unassembled WGS sequence"/>
</dbReference>
<evidence type="ECO:0000256" key="1">
    <source>
        <dbReference type="SAM" id="Coils"/>
    </source>
</evidence>
<dbReference type="GO" id="GO:0043022">
    <property type="term" value="F:ribosome binding"/>
    <property type="evidence" value="ECO:0007669"/>
    <property type="project" value="InterPro"/>
</dbReference>
<keyword evidence="1" id="KW-0175">Coiled coil</keyword>
<feature type="region of interest" description="Disordered" evidence="2">
    <location>
        <begin position="1"/>
        <end position="35"/>
    </location>
</feature>
<feature type="region of interest" description="Disordered" evidence="2">
    <location>
        <begin position="145"/>
        <end position="164"/>
    </location>
</feature>
<keyword evidence="3" id="KW-0812">Transmembrane</keyword>
<organism evidence="5 6">
    <name type="scientific">Raphidocelis subcapitata</name>
    <dbReference type="NCBI Taxonomy" id="307507"/>
    <lineage>
        <taxon>Eukaryota</taxon>
        <taxon>Viridiplantae</taxon>
        <taxon>Chlorophyta</taxon>
        <taxon>core chlorophytes</taxon>
        <taxon>Chlorophyceae</taxon>
        <taxon>CS clade</taxon>
        <taxon>Sphaeropleales</taxon>
        <taxon>Selenastraceae</taxon>
        <taxon>Raphidocelis</taxon>
    </lineage>
</organism>
<feature type="domain" description="Letm1 RBD" evidence="4">
    <location>
        <begin position="611"/>
        <end position="681"/>
    </location>
</feature>
<evidence type="ECO:0000313" key="6">
    <source>
        <dbReference type="Proteomes" id="UP000247498"/>
    </source>
</evidence>
<dbReference type="InterPro" id="IPR033122">
    <property type="entry name" value="LETM1-like_RBD"/>
</dbReference>
<dbReference type="AlphaFoldDB" id="A0A2V0PIR0"/>
<feature type="transmembrane region" description="Helical" evidence="3">
    <location>
        <begin position="629"/>
        <end position="652"/>
    </location>
</feature>
<feature type="compositionally biased region" description="Gly residues" evidence="2">
    <location>
        <begin position="738"/>
        <end position="754"/>
    </location>
</feature>
<feature type="compositionally biased region" description="Low complexity" evidence="2">
    <location>
        <begin position="9"/>
        <end position="18"/>
    </location>
</feature>
<reference evidence="5 6" key="1">
    <citation type="journal article" date="2018" name="Sci. Rep.">
        <title>Raphidocelis subcapitata (=Pseudokirchneriella subcapitata) provides an insight into genome evolution and environmental adaptations in the Sphaeropleales.</title>
        <authorList>
            <person name="Suzuki S."/>
            <person name="Yamaguchi H."/>
            <person name="Nakajima N."/>
            <person name="Kawachi M."/>
        </authorList>
    </citation>
    <scope>NUCLEOTIDE SEQUENCE [LARGE SCALE GENOMIC DNA]</scope>
    <source>
        <strain evidence="5 6">NIES-35</strain>
    </source>
</reference>
<feature type="compositionally biased region" description="Low complexity" evidence="2">
    <location>
        <begin position="716"/>
        <end position="726"/>
    </location>
</feature>
<dbReference type="Pfam" id="PF07766">
    <property type="entry name" value="LETM1_RBD"/>
    <property type="match status" value="1"/>
</dbReference>
<gene>
    <name evidence="5" type="ORF">Rsub_10215</name>
</gene>
<dbReference type="EMBL" id="BDRX01000107">
    <property type="protein sequence ID" value="GBF97790.1"/>
    <property type="molecule type" value="Genomic_DNA"/>
</dbReference>
<keyword evidence="6" id="KW-1185">Reference proteome</keyword>
<dbReference type="InParanoid" id="A0A2V0PIR0"/>
<dbReference type="OrthoDB" id="275278at2759"/>
<evidence type="ECO:0000256" key="2">
    <source>
        <dbReference type="SAM" id="MobiDB-lite"/>
    </source>
</evidence>
<evidence type="ECO:0000256" key="3">
    <source>
        <dbReference type="SAM" id="Phobius"/>
    </source>
</evidence>
<evidence type="ECO:0000313" key="5">
    <source>
        <dbReference type="EMBL" id="GBF97790.1"/>
    </source>
</evidence>
<feature type="coiled-coil region" evidence="1">
    <location>
        <begin position="389"/>
        <end position="423"/>
    </location>
</feature>
<accession>A0A2V0PIR0</accession>
<dbReference type="STRING" id="307507.A0A2V0PIR0"/>
<sequence length="794" mass="83232">MMLGPPPGLRALGRPRGLGTVGFAPTRGPASPACRNRGLRQAVGARPACNGGGASSSAAARPLQRARADRGARLVAAAINSTAAEVPLVVSQRLAAESPARVRRLETLVELKKLYRNCLRADTLLGLPTPIYTLLPLAADDVRGNGPGRSRAGTPGPQDSLEEEEERLQAAVELIAEMQLTSEQLRTGLRTLAPGFGREFAGEAPPEDAEARVREVAREFAQQLRDRAAGEIPVLPFESEAQAQVALDVRNSRYNKRLQQVLEDLSSISGGSGGSSSASLNSLSGISGGGGGGGGVGGGSSGGGVGVGGSGSGLGGVAAERFTKAEKVAEKFVANRIKPALQRAQERDLLEAVRESGAYLRGLWDRLNGSGGGGLRDLPAGLPLPLASKKDVERVIADLGRELESLEKRLQEASKARESKLRKAGLAGRVALASQLKAMDAEVITLSRLLAVRTLQLEMEWVYRSLEDEALDIAADELLGKGPLAREGSTGELALLVAEYSLLERQLAALAAALSEADPKGGLAPLTLVDDDLLEGLAAEIPDLRMRVGVSDVQVFGANPFSITKLRLQARDSAGKVAEGVGFLTRGVRLLGSDVGNAGRLFSKAALGGTLKPREVTALRRTARDLLTFIPFIIILIVPITPLGHVLVFGFIQRYFPGFFPSQFTNRRQEIMARYEELQRQLAEAQEAAAEEEEELELARAAAAVARLTAPDAPCAAPGAGSAWASDTDEYAPEAEAAGGGERGGGSGGDGDGPPAGPAAEKLRRLQEQVLEARDEVHAGDDAEGSPPPTMRLH</sequence>
<keyword evidence="3" id="KW-1133">Transmembrane helix</keyword>
<proteinExistence type="predicted"/>
<evidence type="ECO:0000259" key="4">
    <source>
        <dbReference type="Pfam" id="PF07766"/>
    </source>
</evidence>
<protein>
    <recommendedName>
        <fullName evidence="4">Letm1 RBD domain-containing protein</fullName>
    </recommendedName>
</protein>
<feature type="compositionally biased region" description="Basic and acidic residues" evidence="2">
    <location>
        <begin position="761"/>
        <end position="781"/>
    </location>
</feature>
<feature type="coiled-coil region" evidence="1">
    <location>
        <begin position="668"/>
        <end position="709"/>
    </location>
</feature>
<feature type="region of interest" description="Disordered" evidence="2">
    <location>
        <begin position="716"/>
        <end position="794"/>
    </location>
</feature>
<keyword evidence="3" id="KW-0472">Membrane</keyword>
<name>A0A2V0PIR0_9CHLO</name>
<comment type="caution">
    <text evidence="5">The sequence shown here is derived from an EMBL/GenBank/DDBJ whole genome shotgun (WGS) entry which is preliminary data.</text>
</comment>